<feature type="transmembrane region" description="Helical" evidence="6">
    <location>
        <begin position="439"/>
        <end position="464"/>
    </location>
</feature>
<keyword evidence="4 6" id="KW-0472">Membrane</keyword>
<evidence type="ECO:0008006" key="9">
    <source>
        <dbReference type="Google" id="ProtNLM"/>
    </source>
</evidence>
<dbReference type="GO" id="GO:0016020">
    <property type="term" value="C:membrane"/>
    <property type="evidence" value="ECO:0007669"/>
    <property type="project" value="UniProtKB-SubCell"/>
</dbReference>
<dbReference type="AlphaFoldDB" id="A0AAV8WH86"/>
<evidence type="ECO:0000256" key="2">
    <source>
        <dbReference type="ARBA" id="ARBA00022692"/>
    </source>
</evidence>
<dbReference type="Proteomes" id="UP001159042">
    <property type="component" value="Unassembled WGS sequence"/>
</dbReference>
<feature type="transmembrane region" description="Helical" evidence="6">
    <location>
        <begin position="174"/>
        <end position="194"/>
    </location>
</feature>
<feature type="transmembrane region" description="Helical" evidence="6">
    <location>
        <begin position="206"/>
        <end position="227"/>
    </location>
</feature>
<feature type="compositionally biased region" description="Basic and acidic residues" evidence="5">
    <location>
        <begin position="7"/>
        <end position="20"/>
    </location>
</feature>
<dbReference type="EMBL" id="JANEYG010000001">
    <property type="protein sequence ID" value="KAJ8925713.1"/>
    <property type="molecule type" value="Genomic_DNA"/>
</dbReference>
<feature type="transmembrane region" description="Helical" evidence="6">
    <location>
        <begin position="298"/>
        <end position="322"/>
    </location>
</feature>
<feature type="transmembrane region" description="Helical" evidence="6">
    <location>
        <begin position="138"/>
        <end position="162"/>
    </location>
</feature>
<comment type="subcellular location">
    <subcellularLocation>
        <location evidence="1">Membrane</location>
        <topology evidence="1">Multi-pass membrane protein</topology>
    </subcellularLocation>
</comment>
<dbReference type="InterPro" id="IPR011701">
    <property type="entry name" value="MFS"/>
</dbReference>
<dbReference type="PANTHER" id="PTHR23507">
    <property type="entry name" value="ZGC:174356"/>
    <property type="match status" value="1"/>
</dbReference>
<dbReference type="SUPFAM" id="SSF103473">
    <property type="entry name" value="MFS general substrate transporter"/>
    <property type="match status" value="1"/>
</dbReference>
<evidence type="ECO:0000256" key="4">
    <source>
        <dbReference type="ARBA" id="ARBA00023136"/>
    </source>
</evidence>
<dbReference type="Pfam" id="PF07690">
    <property type="entry name" value="MFS_1"/>
    <property type="match status" value="1"/>
</dbReference>
<evidence type="ECO:0000313" key="7">
    <source>
        <dbReference type="EMBL" id="KAJ8925713.1"/>
    </source>
</evidence>
<dbReference type="GO" id="GO:0022857">
    <property type="term" value="F:transmembrane transporter activity"/>
    <property type="evidence" value="ECO:0007669"/>
    <property type="project" value="InterPro"/>
</dbReference>
<evidence type="ECO:0000256" key="6">
    <source>
        <dbReference type="SAM" id="Phobius"/>
    </source>
</evidence>
<dbReference type="InterPro" id="IPR036259">
    <property type="entry name" value="MFS_trans_sf"/>
</dbReference>
<sequence>MTSDANNSDRAEIHTDESKPKPKHTTREIISTKLERAKKIVTVEPLIALYQMAQFLSKPALDNLEFEKSCRVNLNYSDLICRTILSGRHENFSSQNDEIQILISNMHSWQQPVQSFMPLLLVLFLGSYSDRHRWRKPFLLLPVLGELFGGLGCILSVVYMKLWPLEAQGISQKIIPSLFGGQTMLVMATTSYIADVSSVEMRTLRLGIVQIVLSVCNPTVSMFSGILFKEIGYIGILAISVTLNFTAFIYGLCWIKEFSTKEERSAKSFLADIFDPSHAIDTFKLLFKKTPGNNRTHIILLITVIFIYRGTFDGETSVLYLYTQNVFNWTPVEYSYFVTVNGLVHLMGNAVGVPVFTKILNLSDLMIIFITVINKIITNEFFLSLLTRVFKVAKKSIITKVVSKDDIGKAQSLLGICETLAPAASVPIYNQLVYINTLAVYPAAFFFFSIIFYTICSCLILWMYCKEYKKLAQSNVTVKNSEDIIETIHL</sequence>
<evidence type="ECO:0000256" key="3">
    <source>
        <dbReference type="ARBA" id="ARBA00022989"/>
    </source>
</evidence>
<gene>
    <name evidence="7" type="ORF">NQ315_009560</name>
</gene>
<proteinExistence type="predicted"/>
<keyword evidence="2 6" id="KW-0812">Transmembrane</keyword>
<accession>A0AAV8WH86</accession>
<comment type="caution">
    <text evidence="7">The sequence shown here is derived from an EMBL/GenBank/DDBJ whole genome shotgun (WGS) entry which is preliminary data.</text>
</comment>
<evidence type="ECO:0000256" key="5">
    <source>
        <dbReference type="SAM" id="MobiDB-lite"/>
    </source>
</evidence>
<protein>
    <recommendedName>
        <fullName evidence="9">Solute carrier family 46 member 3</fullName>
    </recommendedName>
</protein>
<feature type="transmembrane region" description="Helical" evidence="6">
    <location>
        <begin position="334"/>
        <end position="353"/>
    </location>
</feature>
<feature type="transmembrane region" description="Helical" evidence="6">
    <location>
        <begin position="233"/>
        <end position="255"/>
    </location>
</feature>
<feature type="region of interest" description="Disordered" evidence="5">
    <location>
        <begin position="1"/>
        <end position="26"/>
    </location>
</feature>
<name>A0AAV8WH86_9CUCU</name>
<feature type="transmembrane region" description="Helical" evidence="6">
    <location>
        <begin position="365"/>
        <end position="386"/>
    </location>
</feature>
<reference evidence="7 8" key="1">
    <citation type="journal article" date="2023" name="Insect Mol. Biol.">
        <title>Genome sequencing provides insights into the evolution of gene families encoding plant cell wall-degrading enzymes in longhorned beetles.</title>
        <authorList>
            <person name="Shin N.R."/>
            <person name="Okamura Y."/>
            <person name="Kirsch R."/>
            <person name="Pauchet Y."/>
        </authorList>
    </citation>
    <scope>NUCLEOTIDE SEQUENCE [LARGE SCALE GENOMIC DNA]</scope>
    <source>
        <strain evidence="7">EAD_L_NR</strain>
    </source>
</reference>
<evidence type="ECO:0000256" key="1">
    <source>
        <dbReference type="ARBA" id="ARBA00004141"/>
    </source>
</evidence>
<dbReference type="PANTHER" id="PTHR23507:SF1">
    <property type="entry name" value="FI18259P1-RELATED"/>
    <property type="match status" value="1"/>
</dbReference>
<evidence type="ECO:0000313" key="8">
    <source>
        <dbReference type="Proteomes" id="UP001159042"/>
    </source>
</evidence>
<keyword evidence="8" id="KW-1185">Reference proteome</keyword>
<keyword evidence="3 6" id="KW-1133">Transmembrane helix</keyword>
<dbReference type="Gene3D" id="1.20.1250.20">
    <property type="entry name" value="MFS general substrate transporter like domains"/>
    <property type="match status" value="1"/>
</dbReference>
<organism evidence="7 8">
    <name type="scientific">Exocentrus adspersus</name>
    <dbReference type="NCBI Taxonomy" id="1586481"/>
    <lineage>
        <taxon>Eukaryota</taxon>
        <taxon>Metazoa</taxon>
        <taxon>Ecdysozoa</taxon>
        <taxon>Arthropoda</taxon>
        <taxon>Hexapoda</taxon>
        <taxon>Insecta</taxon>
        <taxon>Pterygota</taxon>
        <taxon>Neoptera</taxon>
        <taxon>Endopterygota</taxon>
        <taxon>Coleoptera</taxon>
        <taxon>Polyphaga</taxon>
        <taxon>Cucujiformia</taxon>
        <taxon>Chrysomeloidea</taxon>
        <taxon>Cerambycidae</taxon>
        <taxon>Lamiinae</taxon>
        <taxon>Acanthocinini</taxon>
        <taxon>Exocentrus</taxon>
    </lineage>
</organism>